<protein>
    <submittedName>
        <fullName evidence="3">PPOX class F420-dependent enzyme</fullName>
    </submittedName>
</protein>
<dbReference type="EMBL" id="CP016174">
    <property type="protein sequence ID" value="ANN14422.1"/>
    <property type="molecule type" value="Genomic_DNA"/>
</dbReference>
<feature type="domain" description="Pyridoxamine 5'-phosphate oxidase N-terminal" evidence="2">
    <location>
        <begin position="5"/>
        <end position="137"/>
    </location>
</feature>
<sequence length="144" mass="15799">MTDSALYAILADRNFGTLATIKRDGRPQLSTVNYLYDADAGAILISVTAPRAKTKNLRRDPRATFHVSTESGDGYVVVEGPAVLTPTAAARDDATVDALVDHYRRARGEHPDWDEFRDAMVADQRVLLTIPIERVYGLQARLAG</sequence>
<evidence type="ECO:0000313" key="4">
    <source>
        <dbReference type="Proteomes" id="UP000093695"/>
    </source>
</evidence>
<dbReference type="RefSeq" id="WP_044849332.1">
    <property type="nucleotide sequence ID" value="NZ_CP016174.1"/>
</dbReference>
<dbReference type="InterPro" id="IPR052019">
    <property type="entry name" value="F420H2_bilvrd_red/Heme_oxyg"/>
</dbReference>
<evidence type="ECO:0000256" key="1">
    <source>
        <dbReference type="ARBA" id="ARBA00023002"/>
    </source>
</evidence>
<reference evidence="3 4" key="1">
    <citation type="journal article" date="2015" name="Genome Announc.">
        <title>Draft Genome Sequence of Norvancomycin-Producing Strain Amycolatopsis orientalis CPCC200066.</title>
        <authorList>
            <person name="Lei X."/>
            <person name="Yuan F."/>
            <person name="Shi Y."/>
            <person name="Li X."/>
            <person name="Wang L."/>
            <person name="Hong B."/>
        </authorList>
    </citation>
    <scope>NUCLEOTIDE SEQUENCE [LARGE SCALE GENOMIC DNA]</scope>
    <source>
        <strain evidence="3 4">B-37</strain>
    </source>
</reference>
<dbReference type="PANTHER" id="PTHR35176">
    <property type="entry name" value="HEME OXYGENASE HI_0854-RELATED"/>
    <property type="match status" value="1"/>
</dbReference>
<keyword evidence="1" id="KW-0560">Oxidoreductase</keyword>
<name>A0A193BQF9_AMYOR</name>
<dbReference type="SUPFAM" id="SSF50475">
    <property type="entry name" value="FMN-binding split barrel"/>
    <property type="match status" value="1"/>
</dbReference>
<dbReference type="STRING" id="31958.SD37_01290"/>
<keyword evidence="4" id="KW-1185">Reference proteome</keyword>
<dbReference type="InterPro" id="IPR019920">
    <property type="entry name" value="F420-binding_dom_put"/>
</dbReference>
<dbReference type="InterPro" id="IPR012349">
    <property type="entry name" value="Split_barrel_FMN-bd"/>
</dbReference>
<dbReference type="GO" id="GO:0005829">
    <property type="term" value="C:cytosol"/>
    <property type="evidence" value="ECO:0007669"/>
    <property type="project" value="TreeGrafter"/>
</dbReference>
<evidence type="ECO:0000313" key="3">
    <source>
        <dbReference type="EMBL" id="ANN14422.1"/>
    </source>
</evidence>
<proteinExistence type="predicted"/>
<dbReference type="NCBIfam" id="TIGR03618">
    <property type="entry name" value="Rv1155_F420"/>
    <property type="match status" value="1"/>
</dbReference>
<accession>A0A193BQF9</accession>
<dbReference type="PANTHER" id="PTHR35176:SF2">
    <property type="entry name" value="F420H(2)-DEPENDENT REDUCTASE RV1155"/>
    <property type="match status" value="1"/>
</dbReference>
<dbReference type="Pfam" id="PF01243">
    <property type="entry name" value="PNPOx_N"/>
    <property type="match status" value="1"/>
</dbReference>
<dbReference type="GO" id="GO:0070967">
    <property type="term" value="F:coenzyme F420 binding"/>
    <property type="evidence" value="ECO:0007669"/>
    <property type="project" value="TreeGrafter"/>
</dbReference>
<evidence type="ECO:0000259" key="2">
    <source>
        <dbReference type="Pfam" id="PF01243"/>
    </source>
</evidence>
<organism evidence="3 4">
    <name type="scientific">Amycolatopsis orientalis</name>
    <name type="common">Nocardia orientalis</name>
    <dbReference type="NCBI Taxonomy" id="31958"/>
    <lineage>
        <taxon>Bacteria</taxon>
        <taxon>Bacillati</taxon>
        <taxon>Actinomycetota</taxon>
        <taxon>Actinomycetes</taxon>
        <taxon>Pseudonocardiales</taxon>
        <taxon>Pseudonocardiaceae</taxon>
        <taxon>Amycolatopsis</taxon>
    </lineage>
</organism>
<dbReference type="Proteomes" id="UP000093695">
    <property type="component" value="Chromosome"/>
</dbReference>
<dbReference type="eggNOG" id="COG0748">
    <property type="taxonomic scope" value="Bacteria"/>
</dbReference>
<dbReference type="KEGG" id="aori:SD37_01290"/>
<gene>
    <name evidence="3" type="ORF">SD37_01290</name>
</gene>
<dbReference type="InterPro" id="IPR011576">
    <property type="entry name" value="Pyridox_Oxase_N"/>
</dbReference>
<dbReference type="AlphaFoldDB" id="A0A193BQF9"/>
<dbReference type="Gene3D" id="2.30.110.10">
    <property type="entry name" value="Electron Transport, Fmn-binding Protein, Chain A"/>
    <property type="match status" value="1"/>
</dbReference>
<dbReference type="GO" id="GO:0016627">
    <property type="term" value="F:oxidoreductase activity, acting on the CH-CH group of donors"/>
    <property type="evidence" value="ECO:0007669"/>
    <property type="project" value="TreeGrafter"/>
</dbReference>